<keyword evidence="1" id="KW-0812">Transmembrane</keyword>
<dbReference type="Proteomes" id="UP000012179">
    <property type="component" value="Chromosome"/>
</dbReference>
<name>A0A1W6SQX6_9PROT</name>
<sequence length="101" mass="11336">MVEIDAKPKKSTLAEIIDQTAHAAVGIVLMYLFVLFPLLGIAVLVMIIALLRELPQHEWRGYGRLDMIFWGVGCLLFMTVYYTIGVPDLESIKALITAWQA</sequence>
<feature type="transmembrane region" description="Helical" evidence="1">
    <location>
        <begin position="28"/>
        <end position="51"/>
    </location>
</feature>
<evidence type="ECO:0000256" key="1">
    <source>
        <dbReference type="SAM" id="Phobius"/>
    </source>
</evidence>
<dbReference type="OrthoDB" id="8566505at2"/>
<keyword evidence="3" id="KW-1185">Reference proteome</keyword>
<reference evidence="2 3" key="1">
    <citation type="journal article" date="2015" name="Int. J. Syst. Evol. Microbiol.">
        <title>Nitrosospira lacus sp. nov., a psychrotolerant, ammonia-oxidizing bacterium from sandy lake sediment.</title>
        <authorList>
            <person name="Urakawa H."/>
            <person name="Garcia J.C."/>
            <person name="Nielsen J.L."/>
            <person name="Le V.Q."/>
            <person name="Kozlowski J.A."/>
            <person name="Stein L.Y."/>
            <person name="Lim C.K."/>
            <person name="Pommerening-Roser A."/>
            <person name="Martens-Habbena W."/>
            <person name="Stahl D.A."/>
            <person name="Klotz M.G."/>
        </authorList>
    </citation>
    <scope>NUCLEOTIDE SEQUENCE [LARGE SCALE GENOMIC DNA]</scope>
    <source>
        <strain evidence="2 3">APG3</strain>
    </source>
</reference>
<dbReference type="EMBL" id="CP021106">
    <property type="protein sequence ID" value="ARO88189.1"/>
    <property type="molecule type" value="Genomic_DNA"/>
</dbReference>
<feature type="transmembrane region" description="Helical" evidence="1">
    <location>
        <begin position="63"/>
        <end position="84"/>
    </location>
</feature>
<keyword evidence="1" id="KW-1133">Transmembrane helix</keyword>
<evidence type="ECO:0000313" key="3">
    <source>
        <dbReference type="Proteomes" id="UP000012179"/>
    </source>
</evidence>
<dbReference type="AlphaFoldDB" id="A0A1W6SQX6"/>
<gene>
    <name evidence="2" type="ORF">EBAPG3_010585</name>
</gene>
<organism evidence="2 3">
    <name type="scientific">Nitrosospira lacus</name>
    <dbReference type="NCBI Taxonomy" id="1288494"/>
    <lineage>
        <taxon>Bacteria</taxon>
        <taxon>Pseudomonadati</taxon>
        <taxon>Pseudomonadota</taxon>
        <taxon>Betaproteobacteria</taxon>
        <taxon>Nitrosomonadales</taxon>
        <taxon>Nitrosomonadaceae</taxon>
        <taxon>Nitrosospira</taxon>
    </lineage>
</organism>
<evidence type="ECO:0000313" key="2">
    <source>
        <dbReference type="EMBL" id="ARO88189.1"/>
    </source>
</evidence>
<keyword evidence="1" id="KW-0472">Membrane</keyword>
<proteinExistence type="predicted"/>
<dbReference type="KEGG" id="nlc:EBAPG3_010585"/>
<dbReference type="RefSeq" id="WP_004181368.1">
    <property type="nucleotide sequence ID" value="NZ_CP021106.3"/>
</dbReference>
<protein>
    <submittedName>
        <fullName evidence="2">Uncharacterized protein</fullName>
    </submittedName>
</protein>
<accession>A0A1W6SQX6</accession>